<sequence length="42" mass="4743">MEKGSFWLNMGDTYSGSGKGHGWIDPKYKNQYSARNELSSSQ</sequence>
<evidence type="ECO:0000313" key="1">
    <source>
        <dbReference type="EMBL" id="GAH20860.1"/>
    </source>
</evidence>
<name>X1EKH2_9ZZZZ</name>
<protein>
    <submittedName>
        <fullName evidence="1">Uncharacterized protein</fullName>
    </submittedName>
</protein>
<organism evidence="1">
    <name type="scientific">marine sediment metagenome</name>
    <dbReference type="NCBI Taxonomy" id="412755"/>
    <lineage>
        <taxon>unclassified sequences</taxon>
        <taxon>metagenomes</taxon>
        <taxon>ecological metagenomes</taxon>
    </lineage>
</organism>
<dbReference type="AlphaFoldDB" id="X1EKH2"/>
<reference evidence="1" key="1">
    <citation type="journal article" date="2014" name="Front. Microbiol.">
        <title>High frequency of phylogenetically diverse reductive dehalogenase-homologous genes in deep subseafloor sedimentary metagenomes.</title>
        <authorList>
            <person name="Kawai M."/>
            <person name="Futagami T."/>
            <person name="Toyoda A."/>
            <person name="Takaki Y."/>
            <person name="Nishi S."/>
            <person name="Hori S."/>
            <person name="Arai W."/>
            <person name="Tsubouchi T."/>
            <person name="Morono Y."/>
            <person name="Uchiyama I."/>
            <person name="Ito T."/>
            <person name="Fujiyama A."/>
            <person name="Inagaki F."/>
            <person name="Takami H."/>
        </authorList>
    </citation>
    <scope>NUCLEOTIDE SEQUENCE</scope>
    <source>
        <strain evidence="1">Expedition CK06-06</strain>
    </source>
</reference>
<dbReference type="EMBL" id="BARU01003140">
    <property type="protein sequence ID" value="GAH20860.1"/>
    <property type="molecule type" value="Genomic_DNA"/>
</dbReference>
<gene>
    <name evidence="1" type="ORF">S03H2_06967</name>
</gene>
<accession>X1EKH2</accession>
<proteinExistence type="predicted"/>
<comment type="caution">
    <text evidence="1">The sequence shown here is derived from an EMBL/GenBank/DDBJ whole genome shotgun (WGS) entry which is preliminary data.</text>
</comment>